<proteinExistence type="predicted"/>
<accession>A0A9P6ZGI6</accession>
<sequence length="134" mass="15282">MTGQLVTQFQPHFKFPILDEADRQNTTRVPLTPPSAVTIDFEEFEVRIKRAIEDSKPSKSCTFTEALNWIDPTWYAPASRNAHWMDLIGDYAGAEHFVIDGHSLLQVVLDDRLLALAKDDELSDSISELQYLFL</sequence>
<dbReference type="EMBL" id="JABBWD010000110">
    <property type="protein sequence ID" value="KAG1765281.1"/>
    <property type="molecule type" value="Genomic_DNA"/>
</dbReference>
<dbReference type="OrthoDB" id="2320933at2759"/>
<protein>
    <submittedName>
        <fullName evidence="1">Uncharacterized protein</fullName>
    </submittedName>
</protein>
<organism evidence="1 2">
    <name type="scientific">Suillus placidus</name>
    <dbReference type="NCBI Taxonomy" id="48579"/>
    <lineage>
        <taxon>Eukaryota</taxon>
        <taxon>Fungi</taxon>
        <taxon>Dikarya</taxon>
        <taxon>Basidiomycota</taxon>
        <taxon>Agaricomycotina</taxon>
        <taxon>Agaricomycetes</taxon>
        <taxon>Agaricomycetidae</taxon>
        <taxon>Boletales</taxon>
        <taxon>Suillineae</taxon>
        <taxon>Suillaceae</taxon>
        <taxon>Suillus</taxon>
    </lineage>
</organism>
<evidence type="ECO:0000313" key="2">
    <source>
        <dbReference type="Proteomes" id="UP000714275"/>
    </source>
</evidence>
<keyword evidence="2" id="KW-1185">Reference proteome</keyword>
<dbReference type="Proteomes" id="UP000714275">
    <property type="component" value="Unassembled WGS sequence"/>
</dbReference>
<gene>
    <name evidence="1" type="ORF">EV702DRAFT_1051084</name>
</gene>
<name>A0A9P6ZGI6_9AGAM</name>
<evidence type="ECO:0000313" key="1">
    <source>
        <dbReference type="EMBL" id="KAG1765281.1"/>
    </source>
</evidence>
<reference evidence="1" key="1">
    <citation type="journal article" date="2020" name="New Phytol.">
        <title>Comparative genomics reveals dynamic genome evolution in host specialist ectomycorrhizal fungi.</title>
        <authorList>
            <person name="Lofgren L.A."/>
            <person name="Nguyen N.H."/>
            <person name="Vilgalys R."/>
            <person name="Ruytinx J."/>
            <person name="Liao H.L."/>
            <person name="Branco S."/>
            <person name="Kuo A."/>
            <person name="LaButti K."/>
            <person name="Lipzen A."/>
            <person name="Andreopoulos W."/>
            <person name="Pangilinan J."/>
            <person name="Riley R."/>
            <person name="Hundley H."/>
            <person name="Na H."/>
            <person name="Barry K."/>
            <person name="Grigoriev I.V."/>
            <person name="Stajich J.E."/>
            <person name="Kennedy P.G."/>
        </authorList>
    </citation>
    <scope>NUCLEOTIDE SEQUENCE</scope>
    <source>
        <strain evidence="1">DOB743</strain>
    </source>
</reference>
<comment type="caution">
    <text evidence="1">The sequence shown here is derived from an EMBL/GenBank/DDBJ whole genome shotgun (WGS) entry which is preliminary data.</text>
</comment>
<dbReference type="AlphaFoldDB" id="A0A9P6ZGI6"/>